<sequence>MPGTLMPNSVWSPTPILEAAESYRGQIFDLDKGRNVSSDQFQRLREQLTQTLKQKGIAAGDRVLVTIANGPMFPVALTALLACEASPLLVHVMTPPAELARYAQRFGVKWLISSGGDEQAESVLEQHGMILAGDDWSLLLGRFPEPTHIPGPELRGVPLHPTSGSTGLPKIALRPGFPAMEEARHYTATMAICQDDCLMAIPPMSHAYGYGVTTMVPLLTGASIVTTAKFSIKQLTRVLREFPVTVLPMVPAHIDILLFGGAIDFGRLRWLLTAGSMMPKRSAVQFRKKTGVTVCPLYGTTETGGIAVATIADGQDVDGRVGPPMDGVEVRVRPPANADELGLEPGVGKLHVKSSSMMTGYLSDTGEVLQPWDAEGFFETGDLSKVVDDGVIHLRGRTGEMINILGLKVVPCEVEEVIAAMPGVREVKVYAGQLKSKGEIVKAAVAVNDGIDEAALKAYCDEHLVYYKRPRDIAIVDKLPRNPAGKIQVKELP</sequence>
<dbReference type="PANTHER" id="PTHR43767">
    <property type="entry name" value="LONG-CHAIN-FATTY-ACID--COA LIGASE"/>
    <property type="match status" value="1"/>
</dbReference>
<evidence type="ECO:0000259" key="2">
    <source>
        <dbReference type="Pfam" id="PF13193"/>
    </source>
</evidence>
<name>A0A2S8F599_9BACT</name>
<dbReference type="AlphaFoldDB" id="A0A2S8F599"/>
<dbReference type="InterPro" id="IPR045851">
    <property type="entry name" value="AMP-bd_C_sf"/>
</dbReference>
<feature type="domain" description="AMP-dependent synthetase/ligase" evidence="1">
    <location>
        <begin position="30"/>
        <end position="362"/>
    </location>
</feature>
<dbReference type="Proteomes" id="UP000240009">
    <property type="component" value="Unassembled WGS sequence"/>
</dbReference>
<dbReference type="InterPro" id="IPR000873">
    <property type="entry name" value="AMP-dep_synth/lig_dom"/>
</dbReference>
<gene>
    <name evidence="3" type="ORF">C5Y96_17520</name>
</gene>
<dbReference type="Gene3D" id="3.30.300.30">
    <property type="match status" value="1"/>
</dbReference>
<evidence type="ECO:0000259" key="1">
    <source>
        <dbReference type="Pfam" id="PF00501"/>
    </source>
</evidence>
<evidence type="ECO:0000313" key="3">
    <source>
        <dbReference type="EMBL" id="PQO27343.1"/>
    </source>
</evidence>
<dbReference type="SUPFAM" id="SSF56801">
    <property type="entry name" value="Acetyl-CoA synthetase-like"/>
    <property type="match status" value="1"/>
</dbReference>
<evidence type="ECO:0000313" key="4">
    <source>
        <dbReference type="Proteomes" id="UP000240009"/>
    </source>
</evidence>
<dbReference type="OrthoDB" id="9803968at2"/>
<dbReference type="EMBL" id="PUIA01000057">
    <property type="protein sequence ID" value="PQO27343.1"/>
    <property type="molecule type" value="Genomic_DNA"/>
</dbReference>
<dbReference type="RefSeq" id="WP_105355984.1">
    <property type="nucleotide sequence ID" value="NZ_PUIA01000057.1"/>
</dbReference>
<proteinExistence type="predicted"/>
<evidence type="ECO:0008006" key="5">
    <source>
        <dbReference type="Google" id="ProtNLM"/>
    </source>
</evidence>
<reference evidence="3 4" key="1">
    <citation type="submission" date="2018-02" db="EMBL/GenBank/DDBJ databases">
        <title>Comparative genomes isolates from brazilian mangrove.</title>
        <authorList>
            <person name="Araujo J.E."/>
            <person name="Taketani R.G."/>
            <person name="Silva M.C.P."/>
            <person name="Loureco M.V."/>
            <person name="Andreote F.D."/>
        </authorList>
    </citation>
    <scope>NUCLEOTIDE SEQUENCE [LARGE SCALE GENOMIC DNA]</scope>
    <source>
        <strain evidence="3 4">HEX-2 MGV</strain>
    </source>
</reference>
<dbReference type="PANTHER" id="PTHR43767:SF1">
    <property type="entry name" value="NONRIBOSOMAL PEPTIDE SYNTHASE PES1 (EUROFUNG)-RELATED"/>
    <property type="match status" value="1"/>
</dbReference>
<dbReference type="InterPro" id="IPR025110">
    <property type="entry name" value="AMP-bd_C"/>
</dbReference>
<organism evidence="3 4">
    <name type="scientific">Blastopirellula marina</name>
    <dbReference type="NCBI Taxonomy" id="124"/>
    <lineage>
        <taxon>Bacteria</taxon>
        <taxon>Pseudomonadati</taxon>
        <taxon>Planctomycetota</taxon>
        <taxon>Planctomycetia</taxon>
        <taxon>Pirellulales</taxon>
        <taxon>Pirellulaceae</taxon>
        <taxon>Blastopirellula</taxon>
    </lineage>
</organism>
<dbReference type="Gene3D" id="3.40.50.12780">
    <property type="entry name" value="N-terminal domain of ligase-like"/>
    <property type="match status" value="1"/>
</dbReference>
<dbReference type="Pfam" id="PF13193">
    <property type="entry name" value="AMP-binding_C"/>
    <property type="match status" value="1"/>
</dbReference>
<dbReference type="Pfam" id="PF00501">
    <property type="entry name" value="AMP-binding"/>
    <property type="match status" value="1"/>
</dbReference>
<comment type="caution">
    <text evidence="3">The sequence shown here is derived from an EMBL/GenBank/DDBJ whole genome shotgun (WGS) entry which is preliminary data.</text>
</comment>
<dbReference type="InterPro" id="IPR050237">
    <property type="entry name" value="ATP-dep_AMP-bd_enzyme"/>
</dbReference>
<dbReference type="GO" id="GO:0016878">
    <property type="term" value="F:acid-thiol ligase activity"/>
    <property type="evidence" value="ECO:0007669"/>
    <property type="project" value="UniProtKB-ARBA"/>
</dbReference>
<dbReference type="InterPro" id="IPR042099">
    <property type="entry name" value="ANL_N_sf"/>
</dbReference>
<protein>
    <recommendedName>
        <fullName evidence="5">Long-chain fatty acid--CoA ligase</fullName>
    </recommendedName>
</protein>
<accession>A0A2S8F599</accession>
<feature type="domain" description="AMP-binding enzyme C-terminal" evidence="2">
    <location>
        <begin position="413"/>
        <end position="486"/>
    </location>
</feature>